<name>E5XN82_SEGRC</name>
<dbReference type="Gene3D" id="2.40.37.10">
    <property type="entry name" value="Lyase, Ornithine Decarboxylase, Chain A, domain 1"/>
    <property type="match status" value="1"/>
</dbReference>
<dbReference type="Pfam" id="PF02784">
    <property type="entry name" value="Orn_Arg_deC_N"/>
    <property type="match status" value="1"/>
</dbReference>
<evidence type="ECO:0000256" key="2">
    <source>
        <dbReference type="ARBA" id="ARBA00022898"/>
    </source>
</evidence>
<dbReference type="eggNOG" id="COG0019">
    <property type="taxonomic scope" value="Bacteria"/>
</dbReference>
<accession>E5XN82</accession>
<protein>
    <recommendedName>
        <fullName evidence="3">Orn/DAP/Arg decarboxylase 2 N-terminal domain-containing protein</fullName>
    </recommendedName>
</protein>
<dbReference type="GO" id="GO:0008836">
    <property type="term" value="F:diaminopimelate decarboxylase activity"/>
    <property type="evidence" value="ECO:0007669"/>
    <property type="project" value="TreeGrafter"/>
</dbReference>
<organism evidence="4 5">
    <name type="scientific">Segniliparus rugosus (strain ATCC BAA-974 / DSM 45345 / CCUG 50838 / CIP 108380 / JCM 13579 / CDC 945)</name>
    <dbReference type="NCBI Taxonomy" id="679197"/>
    <lineage>
        <taxon>Bacteria</taxon>
        <taxon>Bacillati</taxon>
        <taxon>Actinomycetota</taxon>
        <taxon>Actinomycetes</taxon>
        <taxon>Mycobacteriales</taxon>
        <taxon>Segniliparaceae</taxon>
        <taxon>Segniliparus</taxon>
    </lineage>
</organism>
<sequence length="404" mass="42509">MRFLRAYECPVTLLELCPSLRAAARPRFDHRAWPATLRCDEDGRPAVGGCGLTDLADQFGTACDVIDEAEVRAHAKAYRAALPHGEIAYSGRALLTPAIAGWLADEGLSLDVGSPDELGAALRGGFPASRIIAGGAVKTREELAAALAARVGRISVDTFDELAWLASRVDRPQQILLRVGLSDELEQAFGFPLSGLAEEAWLRASRQKHLRVVGLHCHVSSGTHDQAQGALLEFLDRMRAAHGFVAEQINLGGGVSVETARALAEAAVPRPLPRLVVEPGQGVVGQAGVRLVRVIAKSVGAHGEPCAHVDGPLPTAGALPRSCPGADLDECRLVNRHSLAADVPTRLLSRPRSEHHCPAETAVVALPADARAGDLIAFPGVGAYARDRAVGALVGVRAGTPTRV</sequence>
<keyword evidence="5" id="KW-1185">Reference proteome</keyword>
<dbReference type="HOGENOM" id="CLU_026444_0_1_11"/>
<keyword evidence="2" id="KW-0663">Pyridoxal phosphate</keyword>
<evidence type="ECO:0000256" key="1">
    <source>
        <dbReference type="ARBA" id="ARBA00001933"/>
    </source>
</evidence>
<comment type="caution">
    <text evidence="4">The sequence shown here is derived from an EMBL/GenBank/DDBJ whole genome shotgun (WGS) entry which is preliminary data.</text>
</comment>
<comment type="cofactor">
    <cofactor evidence="1">
        <name>pyridoxal 5'-phosphate</name>
        <dbReference type="ChEBI" id="CHEBI:597326"/>
    </cofactor>
</comment>
<dbReference type="AlphaFoldDB" id="E5XN82"/>
<dbReference type="PANTHER" id="PTHR43727:SF2">
    <property type="entry name" value="GROUP IV DECARBOXYLASE"/>
    <property type="match status" value="1"/>
</dbReference>
<dbReference type="Proteomes" id="UP000004816">
    <property type="component" value="Unassembled WGS sequence"/>
</dbReference>
<reference evidence="4 5" key="1">
    <citation type="journal article" date="2011" name="Stand. Genomic Sci.">
        <title>High quality draft genome sequence of Segniliparus rugosus CDC 945(T)= (ATCC BAA-974(T)).</title>
        <authorList>
            <person name="Earl A.M."/>
            <person name="Desjardins C.A."/>
            <person name="Fitzgerald M.G."/>
            <person name="Arachchi H.M."/>
            <person name="Zeng Q."/>
            <person name="Mehta T."/>
            <person name="Griggs A."/>
            <person name="Birren B.W."/>
            <person name="Toney N.C."/>
            <person name="Carr J."/>
            <person name="Posey J."/>
            <person name="Butler W.R."/>
        </authorList>
    </citation>
    <scope>NUCLEOTIDE SEQUENCE [LARGE SCALE GENOMIC DNA]</scope>
    <source>
        <strain evidence="5">ATCC BAA-974 / DSM 45345 / CCUG 50838 / CIP 108380 / JCM 13579 / CDC 945</strain>
    </source>
</reference>
<dbReference type="EMBL" id="ACZI02000003">
    <property type="protein sequence ID" value="EFV14178.2"/>
    <property type="molecule type" value="Genomic_DNA"/>
</dbReference>
<dbReference type="InterPro" id="IPR029066">
    <property type="entry name" value="PLP-binding_barrel"/>
</dbReference>
<dbReference type="GO" id="GO:0009089">
    <property type="term" value="P:lysine biosynthetic process via diaminopimelate"/>
    <property type="evidence" value="ECO:0007669"/>
    <property type="project" value="TreeGrafter"/>
</dbReference>
<dbReference type="InterPro" id="IPR009006">
    <property type="entry name" value="Ala_racemase/Decarboxylase_C"/>
</dbReference>
<feature type="domain" description="Orn/DAP/Arg decarboxylase 2 N-terminal" evidence="3">
    <location>
        <begin position="69"/>
        <end position="260"/>
    </location>
</feature>
<evidence type="ECO:0000259" key="3">
    <source>
        <dbReference type="Pfam" id="PF02784"/>
    </source>
</evidence>
<gene>
    <name evidence="4" type="ORF">HMPREF9336_00952</name>
</gene>
<evidence type="ECO:0000313" key="4">
    <source>
        <dbReference type="EMBL" id="EFV14178.2"/>
    </source>
</evidence>
<dbReference type="Gene3D" id="3.20.20.10">
    <property type="entry name" value="Alanine racemase"/>
    <property type="match status" value="1"/>
</dbReference>
<proteinExistence type="predicted"/>
<dbReference type="PANTHER" id="PTHR43727">
    <property type="entry name" value="DIAMINOPIMELATE DECARBOXYLASE"/>
    <property type="match status" value="1"/>
</dbReference>
<dbReference type="InterPro" id="IPR022644">
    <property type="entry name" value="De-COase2_N"/>
</dbReference>
<dbReference type="SUPFAM" id="SSF50621">
    <property type="entry name" value="Alanine racemase C-terminal domain-like"/>
    <property type="match status" value="1"/>
</dbReference>
<evidence type="ECO:0000313" key="5">
    <source>
        <dbReference type="Proteomes" id="UP000004816"/>
    </source>
</evidence>
<dbReference type="SUPFAM" id="SSF51419">
    <property type="entry name" value="PLP-binding barrel"/>
    <property type="match status" value="1"/>
</dbReference>
<dbReference type="STRING" id="679197.HMPREF9336_00952"/>